<dbReference type="AlphaFoldDB" id="A0A2P5XGQ9"/>
<organism evidence="3 4">
    <name type="scientific">Gossypium barbadense</name>
    <name type="common">Sea Island cotton</name>
    <name type="synonym">Hibiscus barbadensis</name>
    <dbReference type="NCBI Taxonomy" id="3634"/>
    <lineage>
        <taxon>Eukaryota</taxon>
        <taxon>Viridiplantae</taxon>
        <taxon>Streptophyta</taxon>
        <taxon>Embryophyta</taxon>
        <taxon>Tracheophyta</taxon>
        <taxon>Spermatophyta</taxon>
        <taxon>Magnoliopsida</taxon>
        <taxon>eudicotyledons</taxon>
        <taxon>Gunneridae</taxon>
        <taxon>Pentapetalae</taxon>
        <taxon>rosids</taxon>
        <taxon>malvids</taxon>
        <taxon>Malvales</taxon>
        <taxon>Malvaceae</taxon>
        <taxon>Malvoideae</taxon>
        <taxon>Gossypium</taxon>
    </lineage>
</organism>
<proteinExistence type="predicted"/>
<dbReference type="SUPFAM" id="SSF101898">
    <property type="entry name" value="NHL repeat"/>
    <property type="match status" value="1"/>
</dbReference>
<evidence type="ECO:0000256" key="2">
    <source>
        <dbReference type="PROSITE-ProRule" id="PRU00504"/>
    </source>
</evidence>
<dbReference type="PROSITE" id="PS51125">
    <property type="entry name" value="NHL"/>
    <property type="match status" value="1"/>
</dbReference>
<name>A0A2P5XGQ9_GOSBA</name>
<evidence type="ECO:0000313" key="3">
    <source>
        <dbReference type="EMBL" id="PPS02536.1"/>
    </source>
</evidence>
<dbReference type="InterPro" id="IPR011042">
    <property type="entry name" value="6-blade_b-propeller_TolB-like"/>
</dbReference>
<dbReference type="OrthoDB" id="273823at2759"/>
<reference evidence="3 4" key="1">
    <citation type="submission" date="2015-01" db="EMBL/GenBank/DDBJ databases">
        <title>Genome of allotetraploid Gossypium barbadense reveals genomic plasticity and fiber elongation in cotton evolution.</title>
        <authorList>
            <person name="Chen X."/>
            <person name="Liu X."/>
            <person name="Zhao B."/>
            <person name="Zheng H."/>
            <person name="Hu Y."/>
            <person name="Lu G."/>
            <person name="Yang C."/>
            <person name="Chen J."/>
            <person name="Shan C."/>
            <person name="Zhang L."/>
            <person name="Zhou Y."/>
            <person name="Wang L."/>
            <person name="Guo W."/>
            <person name="Bai Y."/>
            <person name="Ruan J."/>
            <person name="Shangguan X."/>
            <person name="Mao Y."/>
            <person name="Jiang J."/>
            <person name="Zhu Y."/>
            <person name="Lei J."/>
            <person name="Kang H."/>
            <person name="Chen S."/>
            <person name="He X."/>
            <person name="Wang R."/>
            <person name="Wang Y."/>
            <person name="Chen J."/>
            <person name="Wang L."/>
            <person name="Yu S."/>
            <person name="Wang B."/>
            <person name="Wei J."/>
            <person name="Song S."/>
            <person name="Lu X."/>
            <person name="Gao Z."/>
            <person name="Gu W."/>
            <person name="Deng X."/>
            <person name="Ma D."/>
            <person name="Wang S."/>
            <person name="Liang W."/>
            <person name="Fang L."/>
            <person name="Cai C."/>
            <person name="Zhu X."/>
            <person name="Zhou B."/>
            <person name="Zhang Y."/>
            <person name="Chen Z."/>
            <person name="Xu S."/>
            <person name="Zhu R."/>
            <person name="Wang S."/>
            <person name="Zhang T."/>
            <person name="Zhao G."/>
        </authorList>
    </citation>
    <scope>NUCLEOTIDE SEQUENCE [LARGE SCALE GENOMIC DNA]</scope>
    <source>
        <strain evidence="4">cv. Xinhai21</strain>
        <tissue evidence="3">Leaf</tissue>
    </source>
</reference>
<protein>
    <recommendedName>
        <fullName evidence="5">NHL repeat-containing protein 2</fullName>
    </recommendedName>
</protein>
<keyword evidence="1" id="KW-0677">Repeat</keyword>
<dbReference type="Proteomes" id="UP000239757">
    <property type="component" value="Unassembled WGS sequence"/>
</dbReference>
<dbReference type="Pfam" id="PF01436">
    <property type="entry name" value="NHL"/>
    <property type="match status" value="1"/>
</dbReference>
<feature type="repeat" description="NHL" evidence="2">
    <location>
        <begin position="78"/>
        <end position="108"/>
    </location>
</feature>
<dbReference type="PANTHER" id="PTHR46388:SF2">
    <property type="entry name" value="NHL REPEAT-CONTAINING PROTEIN 2"/>
    <property type="match status" value="1"/>
</dbReference>
<dbReference type="InterPro" id="IPR001258">
    <property type="entry name" value="NHL_repeat"/>
</dbReference>
<sequence length="365" mass="40659">MGQKVLTTQEAEREPLRQDTNALTFRTLKWIEMIACLHYSCPSSWIRGSRLLAGGDPVFSENLFRFGDHDGIGSDVLLQHPLGVLCAKDGQIYIADSYNHKIKKLDPASKRVTTLAGTGKAGFKDGKALAAQLSEPSGIIEAENGYTLFLHITYLFNLITIYMNFITHTGILKDIFLYRGRLIIADTNNSLIRYLDLNKENAEILTLELKGVQPPTPKSKSLRRIRKRSSADTQTIVVNGGSSSEGNLYLKISLPEEYHFSKEAQSKFTVDIEPANAVSIDPLDGKLSPEGSTKLHFRRSTSSAFTGMINCKVYYCKEDEVCLYQSLLFEVPFQEEDPQAKPADIKLVYDVKPKASTNSLQLIAP</sequence>
<dbReference type="EMBL" id="KZ664906">
    <property type="protein sequence ID" value="PPS02536.1"/>
    <property type="molecule type" value="Genomic_DNA"/>
</dbReference>
<dbReference type="PANTHER" id="PTHR46388">
    <property type="entry name" value="NHL REPEAT-CONTAINING PROTEIN 2"/>
    <property type="match status" value="1"/>
</dbReference>
<evidence type="ECO:0000256" key="1">
    <source>
        <dbReference type="ARBA" id="ARBA00022737"/>
    </source>
</evidence>
<gene>
    <name evidence="3" type="ORF">GOBAR_AA18128</name>
</gene>
<evidence type="ECO:0000313" key="4">
    <source>
        <dbReference type="Proteomes" id="UP000239757"/>
    </source>
</evidence>
<evidence type="ECO:0008006" key="5">
    <source>
        <dbReference type="Google" id="ProtNLM"/>
    </source>
</evidence>
<accession>A0A2P5XGQ9</accession>
<dbReference type="Gene3D" id="2.120.10.30">
    <property type="entry name" value="TolB, C-terminal domain"/>
    <property type="match status" value="1"/>
</dbReference>